<feature type="transmembrane region" description="Helical" evidence="2">
    <location>
        <begin position="130"/>
        <end position="153"/>
    </location>
</feature>
<gene>
    <name evidence="3" type="ORF">BDV98DRAFT_177532</name>
</gene>
<dbReference type="Proteomes" id="UP000305067">
    <property type="component" value="Unassembled WGS sequence"/>
</dbReference>
<feature type="compositionally biased region" description="Basic and acidic residues" evidence="1">
    <location>
        <begin position="277"/>
        <end position="286"/>
    </location>
</feature>
<name>A0A5C3QB84_9AGAR</name>
<proteinExistence type="predicted"/>
<dbReference type="STRING" id="1884261.A0A5C3QB84"/>
<feature type="transmembrane region" description="Helical" evidence="2">
    <location>
        <begin position="58"/>
        <end position="85"/>
    </location>
</feature>
<keyword evidence="2" id="KW-1133">Transmembrane helix</keyword>
<keyword evidence="2" id="KW-0472">Membrane</keyword>
<sequence>MDSSLLERFTPKEIVEAFLGPLTVGIWFELFLTGIISVQAWNYFFFFSRSDPAWTRALVGSIWSLSIIQVGLDLSYLFCLLVYGFGDINKFSDYQLLATYTYGYSGIIQCICQCFFLWRCSSVVRSRVVLGIGAVGISTSFVAAWVATVQLYGQPWGPPRALPVLILYFAVSAVTDAFFVTILITHLRRLRDDTQAKTIFLTTLQSNGAVLAFQYMIAKGYVMCVLVTLLARKKPAAFSEWNTPGSKAPSRRGWGSGHFASDDSGMPRFRVGIRPSMQRDGEHQHEVSFGTSQQSFHTTRSRLEDGANLDVSTREERDLKDDREAVDSEVKSSTAVSS</sequence>
<organism evidence="3 4">
    <name type="scientific">Pterulicium gracile</name>
    <dbReference type="NCBI Taxonomy" id="1884261"/>
    <lineage>
        <taxon>Eukaryota</taxon>
        <taxon>Fungi</taxon>
        <taxon>Dikarya</taxon>
        <taxon>Basidiomycota</taxon>
        <taxon>Agaricomycotina</taxon>
        <taxon>Agaricomycetes</taxon>
        <taxon>Agaricomycetidae</taxon>
        <taxon>Agaricales</taxon>
        <taxon>Pleurotineae</taxon>
        <taxon>Pterulaceae</taxon>
        <taxon>Pterulicium</taxon>
    </lineage>
</organism>
<dbReference type="OrthoDB" id="3268841at2759"/>
<keyword evidence="2" id="KW-0812">Transmembrane</keyword>
<dbReference type="PANTHER" id="PTHR40465">
    <property type="entry name" value="CHROMOSOME 1, WHOLE GENOME SHOTGUN SEQUENCE"/>
    <property type="match status" value="1"/>
</dbReference>
<feature type="transmembrane region" description="Helical" evidence="2">
    <location>
        <begin position="208"/>
        <end position="231"/>
    </location>
</feature>
<dbReference type="EMBL" id="ML178834">
    <property type="protein sequence ID" value="TFK99334.1"/>
    <property type="molecule type" value="Genomic_DNA"/>
</dbReference>
<feature type="transmembrane region" description="Helical" evidence="2">
    <location>
        <begin position="165"/>
        <end position="187"/>
    </location>
</feature>
<feature type="transmembrane region" description="Helical" evidence="2">
    <location>
        <begin position="26"/>
        <end position="46"/>
    </location>
</feature>
<dbReference type="PANTHER" id="PTHR40465:SF1">
    <property type="entry name" value="DUF6534 DOMAIN-CONTAINING PROTEIN"/>
    <property type="match status" value="1"/>
</dbReference>
<feature type="transmembrane region" description="Helical" evidence="2">
    <location>
        <begin position="97"/>
        <end position="118"/>
    </location>
</feature>
<evidence type="ECO:0000256" key="2">
    <source>
        <dbReference type="SAM" id="Phobius"/>
    </source>
</evidence>
<evidence type="ECO:0000313" key="3">
    <source>
        <dbReference type="EMBL" id="TFK99334.1"/>
    </source>
</evidence>
<feature type="compositionally biased region" description="Basic and acidic residues" evidence="1">
    <location>
        <begin position="312"/>
        <end position="330"/>
    </location>
</feature>
<protein>
    <submittedName>
        <fullName evidence="3">Uncharacterized protein</fullName>
    </submittedName>
</protein>
<evidence type="ECO:0000256" key="1">
    <source>
        <dbReference type="SAM" id="MobiDB-lite"/>
    </source>
</evidence>
<dbReference type="AlphaFoldDB" id="A0A5C3QB84"/>
<accession>A0A5C3QB84</accession>
<reference evidence="3 4" key="1">
    <citation type="journal article" date="2019" name="Nat. Ecol. Evol.">
        <title>Megaphylogeny resolves global patterns of mushroom evolution.</title>
        <authorList>
            <person name="Varga T."/>
            <person name="Krizsan K."/>
            <person name="Foldi C."/>
            <person name="Dima B."/>
            <person name="Sanchez-Garcia M."/>
            <person name="Sanchez-Ramirez S."/>
            <person name="Szollosi G.J."/>
            <person name="Szarkandi J.G."/>
            <person name="Papp V."/>
            <person name="Albert L."/>
            <person name="Andreopoulos W."/>
            <person name="Angelini C."/>
            <person name="Antonin V."/>
            <person name="Barry K.W."/>
            <person name="Bougher N.L."/>
            <person name="Buchanan P."/>
            <person name="Buyck B."/>
            <person name="Bense V."/>
            <person name="Catcheside P."/>
            <person name="Chovatia M."/>
            <person name="Cooper J."/>
            <person name="Damon W."/>
            <person name="Desjardin D."/>
            <person name="Finy P."/>
            <person name="Geml J."/>
            <person name="Haridas S."/>
            <person name="Hughes K."/>
            <person name="Justo A."/>
            <person name="Karasinski D."/>
            <person name="Kautmanova I."/>
            <person name="Kiss B."/>
            <person name="Kocsube S."/>
            <person name="Kotiranta H."/>
            <person name="LaButti K.M."/>
            <person name="Lechner B.E."/>
            <person name="Liimatainen K."/>
            <person name="Lipzen A."/>
            <person name="Lukacs Z."/>
            <person name="Mihaltcheva S."/>
            <person name="Morgado L.N."/>
            <person name="Niskanen T."/>
            <person name="Noordeloos M.E."/>
            <person name="Ohm R.A."/>
            <person name="Ortiz-Santana B."/>
            <person name="Ovrebo C."/>
            <person name="Racz N."/>
            <person name="Riley R."/>
            <person name="Savchenko A."/>
            <person name="Shiryaev A."/>
            <person name="Soop K."/>
            <person name="Spirin V."/>
            <person name="Szebenyi C."/>
            <person name="Tomsovsky M."/>
            <person name="Tulloss R.E."/>
            <person name="Uehling J."/>
            <person name="Grigoriev I.V."/>
            <person name="Vagvolgyi C."/>
            <person name="Papp T."/>
            <person name="Martin F.M."/>
            <person name="Miettinen O."/>
            <person name="Hibbett D.S."/>
            <person name="Nagy L.G."/>
        </authorList>
    </citation>
    <scope>NUCLEOTIDE SEQUENCE [LARGE SCALE GENOMIC DNA]</scope>
    <source>
        <strain evidence="3 4">CBS 309.79</strain>
    </source>
</reference>
<feature type="compositionally biased region" description="Polar residues" evidence="1">
    <location>
        <begin position="289"/>
        <end position="298"/>
    </location>
</feature>
<keyword evidence="4" id="KW-1185">Reference proteome</keyword>
<evidence type="ECO:0000313" key="4">
    <source>
        <dbReference type="Proteomes" id="UP000305067"/>
    </source>
</evidence>
<feature type="region of interest" description="Disordered" evidence="1">
    <location>
        <begin position="241"/>
        <end position="338"/>
    </location>
</feature>